<dbReference type="Proteomes" id="UP001465717">
    <property type="component" value="Unassembled WGS sequence"/>
</dbReference>
<name>A0ABV1FZZ5_9BACT</name>
<dbReference type="EMBL" id="JBBNGE010000037">
    <property type="protein sequence ID" value="MEQ2508737.1"/>
    <property type="molecule type" value="Genomic_DNA"/>
</dbReference>
<gene>
    <name evidence="1" type="ORF">AAAT87_10675</name>
</gene>
<dbReference type="RefSeq" id="WP_349226403.1">
    <property type="nucleotide sequence ID" value="NZ_JBBNFG020000005.1"/>
</dbReference>
<accession>A0ABV1FZZ5</accession>
<reference evidence="1 2" key="1">
    <citation type="submission" date="2024-04" db="EMBL/GenBank/DDBJ databases">
        <title>Human intestinal bacterial collection.</title>
        <authorList>
            <person name="Pauvert C."/>
            <person name="Hitch T.C.A."/>
            <person name="Clavel T."/>
        </authorList>
    </citation>
    <scope>NUCLEOTIDE SEQUENCE [LARGE SCALE GENOMIC DNA]</scope>
    <source>
        <strain evidence="1 2">CLA-AA-H174</strain>
    </source>
</reference>
<proteinExistence type="predicted"/>
<evidence type="ECO:0000313" key="2">
    <source>
        <dbReference type="Proteomes" id="UP001465717"/>
    </source>
</evidence>
<keyword evidence="2" id="KW-1185">Reference proteome</keyword>
<protein>
    <recommendedName>
        <fullName evidence="3">CotH protein</fullName>
    </recommendedName>
</protein>
<evidence type="ECO:0000313" key="1">
    <source>
        <dbReference type="EMBL" id="MEQ2508737.1"/>
    </source>
</evidence>
<organism evidence="1 2">
    <name type="scientific">Segatella sinensis</name>
    <dbReference type="NCBI Taxonomy" id="3085167"/>
    <lineage>
        <taxon>Bacteria</taxon>
        <taxon>Pseudomonadati</taxon>
        <taxon>Bacteroidota</taxon>
        <taxon>Bacteroidia</taxon>
        <taxon>Bacteroidales</taxon>
        <taxon>Prevotellaceae</taxon>
        <taxon>Segatella</taxon>
    </lineage>
</organism>
<evidence type="ECO:0008006" key="3">
    <source>
        <dbReference type="Google" id="ProtNLM"/>
    </source>
</evidence>
<sequence>MLYKGTFKDINDKQYTVRITTNSDTSRVTTLTLGTPPFTTSMDSDGDTLYKNAKYQSATIKYMEKNEHYDIYSSKAHDTKVELLGEDNNVVWTGYVEPSTFNQDYQGYETEVEVNAIDGLSTLQYYKYSPISGSKSVVSFLGVLKYLVKKCDCYQYIYIQDSLAIAKGSNTDDFIKSCYISEQNFFDDKNDGETDEDVAWTCQDVLEELAQFLNMTAIAWGDSVYMLDYDAIKNGATRFWKYALNSETVSSVTIGNTYTITGNDIAESNQTVSLVDTYNKVSIKADNYTFDSIIPSVYENLENITSSSDATLQSSDNVNNGMYGEVIGSSLGSKTSENMIMMLDRTYNPQKKKFQAYNAVGVKYYKNPNYICYRYDNGKYNKTMNYTDSKSYKGAVIAKFFVKQLNNSYSYWDYYFRALTGGTITFDDWMAKNEVSNISFSNYLCLLNPLDNHISSSNIANYPFLQTNSSDSTAFFGGKNAYLLITGSYQYHVFDDDPYPIPQTQADIREGRYAIDDGQAYLLASLKWGDKYWNGKSWTASKSTFKIPYIVEGASKGDRRADATMFKDNKFVNTVSWRLGLDKEGYCIKAPNDGVIAGQPQFTLFCPFDPNFHSTKSGDNKGQHYKMSRVFLKDFDIQAIIGDPTFSGELDTDTVYTNIINKEYTNELDDITWKISTFDNKKPSFSAVAWKNADGTFKYLEDTYVKALEDGELSWENSDKDAPQFGKLRQEEHMIYRLVNQYSTPSISLSMTTKLSPFSPFTRVREKFMSNKQFIIDQMDIDYENASTNLTLIEKK</sequence>
<comment type="caution">
    <text evidence="1">The sequence shown here is derived from an EMBL/GenBank/DDBJ whole genome shotgun (WGS) entry which is preliminary data.</text>
</comment>